<keyword evidence="2" id="KW-1185">Reference proteome</keyword>
<reference evidence="1 2" key="1">
    <citation type="journal article" date="2019" name="Sci. Rep.">
        <title>Orb-weaving spider Araneus ventricosus genome elucidates the spidroin gene catalogue.</title>
        <authorList>
            <person name="Kono N."/>
            <person name="Nakamura H."/>
            <person name="Ohtoshi R."/>
            <person name="Moran D.A.P."/>
            <person name="Shinohara A."/>
            <person name="Yoshida Y."/>
            <person name="Fujiwara M."/>
            <person name="Mori M."/>
            <person name="Tomita M."/>
            <person name="Arakawa K."/>
        </authorList>
    </citation>
    <scope>NUCLEOTIDE SEQUENCE [LARGE SCALE GENOMIC DNA]</scope>
</reference>
<evidence type="ECO:0000313" key="2">
    <source>
        <dbReference type="Proteomes" id="UP000499080"/>
    </source>
</evidence>
<gene>
    <name evidence="1" type="ORF">AVEN_70963_1</name>
</gene>
<protein>
    <submittedName>
        <fullName evidence="1">Uncharacterized protein</fullName>
    </submittedName>
</protein>
<comment type="caution">
    <text evidence="1">The sequence shown here is derived from an EMBL/GenBank/DDBJ whole genome shotgun (WGS) entry which is preliminary data.</text>
</comment>
<sequence length="116" mass="12948">MLNVCALGHPAHIPTVIQLRPDVQFHVSINVRLSSSDVFLQCLRCWHWGYMNFVLHITSQGETAWLEIWRPDGAMATEKHHPDQRALSRDMCIAASLYGAATGLPSSEHASHEAGF</sequence>
<dbReference type="AlphaFoldDB" id="A0A4Y2CQ70"/>
<name>A0A4Y2CQ70_ARAVE</name>
<dbReference type="Proteomes" id="UP000499080">
    <property type="component" value="Unassembled WGS sequence"/>
</dbReference>
<accession>A0A4Y2CQ70</accession>
<dbReference type="EMBL" id="BGPR01087102">
    <property type="protein sequence ID" value="GBM05927.1"/>
    <property type="molecule type" value="Genomic_DNA"/>
</dbReference>
<evidence type="ECO:0000313" key="1">
    <source>
        <dbReference type="EMBL" id="GBM05927.1"/>
    </source>
</evidence>
<organism evidence="1 2">
    <name type="scientific">Araneus ventricosus</name>
    <name type="common">Orbweaver spider</name>
    <name type="synonym">Epeira ventricosa</name>
    <dbReference type="NCBI Taxonomy" id="182803"/>
    <lineage>
        <taxon>Eukaryota</taxon>
        <taxon>Metazoa</taxon>
        <taxon>Ecdysozoa</taxon>
        <taxon>Arthropoda</taxon>
        <taxon>Chelicerata</taxon>
        <taxon>Arachnida</taxon>
        <taxon>Araneae</taxon>
        <taxon>Araneomorphae</taxon>
        <taxon>Entelegynae</taxon>
        <taxon>Araneoidea</taxon>
        <taxon>Araneidae</taxon>
        <taxon>Araneus</taxon>
    </lineage>
</organism>
<proteinExistence type="predicted"/>